<dbReference type="GO" id="GO:0003676">
    <property type="term" value="F:nucleic acid binding"/>
    <property type="evidence" value="ECO:0007669"/>
    <property type="project" value="InterPro"/>
</dbReference>
<comment type="similarity">
    <text evidence="1">Belongs to the RCAN family.</text>
</comment>
<dbReference type="InterPro" id="IPR012677">
    <property type="entry name" value="Nucleotide-bd_a/b_plait_sf"/>
</dbReference>
<dbReference type="InParanoid" id="A0A3P8URJ9"/>
<feature type="region of interest" description="Disordered" evidence="3">
    <location>
        <begin position="215"/>
        <end position="243"/>
    </location>
</feature>
<dbReference type="AlphaFoldDB" id="A0A3P8URJ9"/>
<dbReference type="FunCoup" id="A0A3P8URJ9">
    <property type="interactions" value="589"/>
</dbReference>
<evidence type="ECO:0000313" key="4">
    <source>
        <dbReference type="Ensembl" id="ENSCSEP00000003331.1"/>
    </source>
</evidence>
<dbReference type="STRING" id="244447.ENSCSEP00000003331"/>
<dbReference type="GeneTree" id="ENSGT00940000159501"/>
<dbReference type="KEGG" id="csem:103377752"/>
<dbReference type="GeneID" id="103377752"/>
<dbReference type="GO" id="GO:0008597">
    <property type="term" value="F:calcium-dependent protein serine/threonine phosphatase regulator activity"/>
    <property type="evidence" value="ECO:0007669"/>
    <property type="project" value="TreeGrafter"/>
</dbReference>
<sequence length="243" mass="27535">MLRETFKTWSNGSEAYSSDPEEDEEEVEEEEEEEENMVFGENDQEAMAEEMMDLSDLPTSLFACSVHEAVFAEALHRERFEALFRIYDEQTTFQMFKSFRRVRINFSTPEAAARARIELHESDFNGNKLKLYFAQIQNGDEDIDKSYLAPPQPVKQFLISPPASPPVGWSQSEDATPVINYDLLCAVAKLGPGEKYELHAGTESTPSVVVHVCESETDEEEGARPKQQIVQTRRPDGAPKVCN</sequence>
<dbReference type="OrthoDB" id="17212at2759"/>
<accession>A0A3P8URJ9</accession>
<evidence type="ECO:0000256" key="3">
    <source>
        <dbReference type="SAM" id="MobiDB-lite"/>
    </source>
</evidence>
<evidence type="ECO:0000256" key="1">
    <source>
        <dbReference type="ARBA" id="ARBA00008209"/>
    </source>
</evidence>
<protein>
    <submittedName>
        <fullName evidence="4">Regulator of calcineurin 3</fullName>
    </submittedName>
</protein>
<dbReference type="PANTHER" id="PTHR10300:SF6">
    <property type="entry name" value="CALCIPRESSIN-3"/>
    <property type="match status" value="1"/>
</dbReference>
<reference evidence="4" key="3">
    <citation type="submission" date="2025-09" db="UniProtKB">
        <authorList>
            <consortium name="Ensembl"/>
        </authorList>
    </citation>
    <scope>IDENTIFICATION</scope>
</reference>
<dbReference type="Gene3D" id="3.30.70.330">
    <property type="match status" value="1"/>
</dbReference>
<dbReference type="CTD" id="11123"/>
<dbReference type="InterPro" id="IPR035979">
    <property type="entry name" value="RBD_domain_sf"/>
</dbReference>
<dbReference type="Ensembl" id="ENSCSET00000003376.1">
    <property type="protein sequence ID" value="ENSCSEP00000003331.1"/>
    <property type="gene ID" value="ENSCSEG00000002175.1"/>
</dbReference>
<evidence type="ECO:0000313" key="5">
    <source>
        <dbReference type="Proteomes" id="UP000265120"/>
    </source>
</evidence>
<dbReference type="GO" id="GO:0007507">
    <property type="term" value="P:heart development"/>
    <property type="evidence" value="ECO:0007669"/>
    <property type="project" value="Ensembl"/>
</dbReference>
<dbReference type="InterPro" id="IPR006931">
    <property type="entry name" value="Calcipressin"/>
</dbReference>
<dbReference type="RefSeq" id="XP_008306905.1">
    <property type="nucleotide sequence ID" value="XM_008308683.3"/>
</dbReference>
<dbReference type="GO" id="GO:0005634">
    <property type="term" value="C:nucleus"/>
    <property type="evidence" value="ECO:0007669"/>
    <property type="project" value="TreeGrafter"/>
</dbReference>
<dbReference type="PANTHER" id="PTHR10300">
    <property type="entry name" value="CALCIPRESSIN"/>
    <property type="match status" value="1"/>
</dbReference>
<keyword evidence="5" id="KW-1185">Reference proteome</keyword>
<proteinExistence type="inferred from homology"/>
<feature type="compositionally biased region" description="Acidic residues" evidence="3">
    <location>
        <begin position="19"/>
        <end position="39"/>
    </location>
</feature>
<feature type="compositionally biased region" description="Polar residues" evidence="3">
    <location>
        <begin position="7"/>
        <end position="16"/>
    </location>
</feature>
<dbReference type="Proteomes" id="UP000265120">
    <property type="component" value="Chromosome 1"/>
</dbReference>
<comment type="function">
    <text evidence="2">Inhibits calcineurin-dependent transcriptional responses by binding to the catalytic domain of calcineurin A. Could play a role during central nervous system development.</text>
</comment>
<reference evidence="4" key="2">
    <citation type="submission" date="2025-08" db="UniProtKB">
        <authorList>
            <consortium name="Ensembl"/>
        </authorList>
    </citation>
    <scope>IDENTIFICATION</scope>
</reference>
<dbReference type="GO" id="GO:0005737">
    <property type="term" value="C:cytoplasm"/>
    <property type="evidence" value="ECO:0007669"/>
    <property type="project" value="TreeGrafter"/>
</dbReference>
<feature type="region of interest" description="Disordered" evidence="3">
    <location>
        <begin position="1"/>
        <end position="39"/>
    </location>
</feature>
<dbReference type="OMA" id="DMHRERF"/>
<dbReference type="GO" id="GO:0019722">
    <property type="term" value="P:calcium-mediated signaling"/>
    <property type="evidence" value="ECO:0007669"/>
    <property type="project" value="InterPro"/>
</dbReference>
<organism evidence="4 5">
    <name type="scientific">Cynoglossus semilaevis</name>
    <name type="common">Tongue sole</name>
    <dbReference type="NCBI Taxonomy" id="244447"/>
    <lineage>
        <taxon>Eukaryota</taxon>
        <taxon>Metazoa</taxon>
        <taxon>Chordata</taxon>
        <taxon>Craniata</taxon>
        <taxon>Vertebrata</taxon>
        <taxon>Euteleostomi</taxon>
        <taxon>Actinopterygii</taxon>
        <taxon>Neopterygii</taxon>
        <taxon>Teleostei</taxon>
        <taxon>Neoteleostei</taxon>
        <taxon>Acanthomorphata</taxon>
        <taxon>Carangaria</taxon>
        <taxon>Pleuronectiformes</taxon>
        <taxon>Pleuronectoidei</taxon>
        <taxon>Cynoglossidae</taxon>
        <taxon>Cynoglossinae</taxon>
        <taxon>Cynoglossus</taxon>
    </lineage>
</organism>
<dbReference type="Pfam" id="PF04847">
    <property type="entry name" value="Calcipressin"/>
    <property type="match status" value="1"/>
</dbReference>
<reference evidence="4 5" key="1">
    <citation type="journal article" date="2014" name="Nat. Genet.">
        <title>Whole-genome sequence of a flatfish provides insights into ZW sex chromosome evolution and adaptation to a benthic lifestyle.</title>
        <authorList>
            <person name="Chen S."/>
            <person name="Zhang G."/>
            <person name="Shao C."/>
            <person name="Huang Q."/>
            <person name="Liu G."/>
            <person name="Zhang P."/>
            <person name="Song W."/>
            <person name="An N."/>
            <person name="Chalopin D."/>
            <person name="Volff J.N."/>
            <person name="Hong Y."/>
            <person name="Li Q."/>
            <person name="Sha Z."/>
            <person name="Zhou H."/>
            <person name="Xie M."/>
            <person name="Yu Q."/>
            <person name="Liu Y."/>
            <person name="Xiang H."/>
            <person name="Wang N."/>
            <person name="Wu K."/>
            <person name="Yang C."/>
            <person name="Zhou Q."/>
            <person name="Liao X."/>
            <person name="Yang L."/>
            <person name="Hu Q."/>
            <person name="Zhang J."/>
            <person name="Meng L."/>
            <person name="Jin L."/>
            <person name="Tian Y."/>
            <person name="Lian J."/>
            <person name="Yang J."/>
            <person name="Miao G."/>
            <person name="Liu S."/>
            <person name="Liang Z."/>
            <person name="Yan F."/>
            <person name="Li Y."/>
            <person name="Sun B."/>
            <person name="Zhang H."/>
            <person name="Zhang J."/>
            <person name="Zhu Y."/>
            <person name="Du M."/>
            <person name="Zhao Y."/>
            <person name="Schartl M."/>
            <person name="Tang Q."/>
            <person name="Wang J."/>
        </authorList>
    </citation>
    <scope>NUCLEOTIDE SEQUENCE</scope>
</reference>
<evidence type="ECO:0000256" key="2">
    <source>
        <dbReference type="ARBA" id="ARBA00024927"/>
    </source>
</evidence>
<name>A0A3P8URJ9_CYNSE</name>
<dbReference type="SUPFAM" id="SSF54928">
    <property type="entry name" value="RNA-binding domain, RBD"/>
    <property type="match status" value="1"/>
</dbReference>
<dbReference type="FunFam" id="3.30.70.330:FF:000092">
    <property type="entry name" value="Calcipressin-2 isoform 2"/>
    <property type="match status" value="1"/>
</dbReference>